<reference evidence="2 3" key="1">
    <citation type="submission" date="2024-04" db="EMBL/GenBank/DDBJ databases">
        <title>Tritrichomonas musculus Genome.</title>
        <authorList>
            <person name="Alves-Ferreira E."/>
            <person name="Grigg M."/>
            <person name="Lorenzi H."/>
            <person name="Galac M."/>
        </authorList>
    </citation>
    <scope>NUCLEOTIDE SEQUENCE [LARGE SCALE GENOMIC DNA]</scope>
    <source>
        <strain evidence="2 3">EAF2021</strain>
    </source>
</reference>
<sequence>MNQDKKFHATPSMLRKLHEEFGPGSQDVHFDYDDFQYNFMRLTVVERIVDSLIQKIRNNYSFTIIADDKNFLADLPELYNLNDYYSNSNQDNPHIQNIIQLLNDISKKRNDLLQDHQNIKFLVFIKQIFNSSCRALKKSLNDRMELGLYYHEKFTFLGKLFESLKQQIRQAEDLYNELNQIILINSSSDQNEEEEEDNGDEDEQESIIEKFITDFKRSLCSNEEEESQE</sequence>
<evidence type="ECO:0000313" key="2">
    <source>
        <dbReference type="EMBL" id="KAK8882753.1"/>
    </source>
</evidence>
<keyword evidence="3" id="KW-1185">Reference proteome</keyword>
<name>A0ABR2JWB3_9EUKA</name>
<comment type="caution">
    <text evidence="2">The sequence shown here is derived from an EMBL/GenBank/DDBJ whole genome shotgun (WGS) entry which is preliminary data.</text>
</comment>
<evidence type="ECO:0000256" key="1">
    <source>
        <dbReference type="SAM" id="MobiDB-lite"/>
    </source>
</evidence>
<organism evidence="2 3">
    <name type="scientific">Tritrichomonas musculus</name>
    <dbReference type="NCBI Taxonomy" id="1915356"/>
    <lineage>
        <taxon>Eukaryota</taxon>
        <taxon>Metamonada</taxon>
        <taxon>Parabasalia</taxon>
        <taxon>Tritrichomonadida</taxon>
        <taxon>Tritrichomonadidae</taxon>
        <taxon>Tritrichomonas</taxon>
    </lineage>
</organism>
<accession>A0ABR2JWB3</accession>
<evidence type="ECO:0000313" key="3">
    <source>
        <dbReference type="Proteomes" id="UP001470230"/>
    </source>
</evidence>
<dbReference type="Proteomes" id="UP001470230">
    <property type="component" value="Unassembled WGS sequence"/>
</dbReference>
<feature type="compositionally biased region" description="Acidic residues" evidence="1">
    <location>
        <begin position="190"/>
        <end position="205"/>
    </location>
</feature>
<dbReference type="EMBL" id="JAPFFF010000009">
    <property type="protein sequence ID" value="KAK8882753.1"/>
    <property type="molecule type" value="Genomic_DNA"/>
</dbReference>
<proteinExistence type="predicted"/>
<protein>
    <submittedName>
        <fullName evidence="2">Uncharacterized protein</fullName>
    </submittedName>
</protein>
<gene>
    <name evidence="2" type="ORF">M9Y10_045394</name>
</gene>
<feature type="region of interest" description="Disordered" evidence="1">
    <location>
        <begin position="186"/>
        <end position="205"/>
    </location>
</feature>